<dbReference type="AlphaFoldDB" id="A0A1M6WTY6"/>
<evidence type="ECO:0000313" key="2">
    <source>
        <dbReference type="Proteomes" id="UP000184452"/>
    </source>
</evidence>
<sequence>MEPVTTPVIPGRLWTTTGARTPGATILVQDGRAVIMDHGMDMPTSGDLLSMLTGRPGLTLVHLVWLGWNQGLSEAAPEHVPGSWPAALPASVDTSPGLALYRVGAHQAVAYYAPDAVVIAGDLLAPGVPELSGLTLAEARDFLLWARGQDPQAATGSRGVALTDPASVGRAIRTRLAYLETLEETVRDRVRSSHTARDIWCAGTWRAWPGDPRRHLINVHAAIAHVTGVPMDADAVRADLSALAPAAPASPDPVAA</sequence>
<dbReference type="STRING" id="758803.SAMN05421803_1513"/>
<proteinExistence type="predicted"/>
<organism evidence="1 2">
    <name type="scientific">Nocardiopsis flavescens</name>
    <dbReference type="NCBI Taxonomy" id="758803"/>
    <lineage>
        <taxon>Bacteria</taxon>
        <taxon>Bacillati</taxon>
        <taxon>Actinomycetota</taxon>
        <taxon>Actinomycetes</taxon>
        <taxon>Streptosporangiales</taxon>
        <taxon>Nocardiopsidaceae</taxon>
        <taxon>Nocardiopsis</taxon>
    </lineage>
</organism>
<name>A0A1M6WTY6_9ACTN</name>
<evidence type="ECO:0000313" key="1">
    <source>
        <dbReference type="EMBL" id="SHK97168.1"/>
    </source>
</evidence>
<reference evidence="1 2" key="1">
    <citation type="submission" date="2016-11" db="EMBL/GenBank/DDBJ databases">
        <authorList>
            <person name="Jaros S."/>
            <person name="Januszkiewicz K."/>
            <person name="Wedrychowicz H."/>
        </authorList>
    </citation>
    <scope>NUCLEOTIDE SEQUENCE [LARGE SCALE GENOMIC DNA]</scope>
    <source>
        <strain evidence="1 2">CGMCC 4.5723</strain>
    </source>
</reference>
<dbReference type="EMBL" id="FQZK01000051">
    <property type="protein sequence ID" value="SHK97168.1"/>
    <property type="molecule type" value="Genomic_DNA"/>
</dbReference>
<accession>A0A1M6WTY6</accession>
<evidence type="ECO:0008006" key="3">
    <source>
        <dbReference type="Google" id="ProtNLM"/>
    </source>
</evidence>
<keyword evidence="2" id="KW-1185">Reference proteome</keyword>
<gene>
    <name evidence="1" type="ORF">SAMN05421803_1513</name>
</gene>
<dbReference type="Proteomes" id="UP000184452">
    <property type="component" value="Unassembled WGS sequence"/>
</dbReference>
<protein>
    <recommendedName>
        <fullName evidence="3">MBL fold metallo-hydrolase</fullName>
    </recommendedName>
</protein>